<sequence>MKPDTLSSAAVVATPPASVAGLSLIGVPIAEWVQLVMLVYALLLCLAQLPKTVTGLTSLTKRISSWQKQP</sequence>
<name>A0A6J5TAS3_9CAUD</name>
<protein>
    <recommendedName>
        <fullName evidence="2">Holin</fullName>
    </recommendedName>
</protein>
<dbReference type="EMBL" id="LR797821">
    <property type="protein sequence ID" value="CAB4241304.1"/>
    <property type="molecule type" value="Genomic_DNA"/>
</dbReference>
<evidence type="ECO:0008006" key="2">
    <source>
        <dbReference type="Google" id="ProtNLM"/>
    </source>
</evidence>
<proteinExistence type="predicted"/>
<gene>
    <name evidence="1" type="ORF">UFOVP60_9</name>
</gene>
<organism evidence="1">
    <name type="scientific">uncultured Caudovirales phage</name>
    <dbReference type="NCBI Taxonomy" id="2100421"/>
    <lineage>
        <taxon>Viruses</taxon>
        <taxon>Duplodnaviria</taxon>
        <taxon>Heunggongvirae</taxon>
        <taxon>Uroviricota</taxon>
        <taxon>Caudoviricetes</taxon>
        <taxon>Peduoviridae</taxon>
        <taxon>Maltschvirus</taxon>
        <taxon>Maltschvirus maltsch</taxon>
    </lineage>
</organism>
<evidence type="ECO:0000313" key="1">
    <source>
        <dbReference type="EMBL" id="CAB4241304.1"/>
    </source>
</evidence>
<reference evidence="1" key="1">
    <citation type="submission" date="2020-05" db="EMBL/GenBank/DDBJ databases">
        <authorList>
            <person name="Chiriac C."/>
            <person name="Salcher M."/>
            <person name="Ghai R."/>
            <person name="Kavagutti S V."/>
        </authorList>
    </citation>
    <scope>NUCLEOTIDE SEQUENCE</scope>
</reference>
<accession>A0A6J5TAS3</accession>